<evidence type="ECO:0000256" key="8">
    <source>
        <dbReference type="ARBA" id="ARBA00022989"/>
    </source>
</evidence>
<feature type="domain" description="Potassium channel" evidence="15">
    <location>
        <begin position="172"/>
        <end position="244"/>
    </location>
</feature>
<dbReference type="PRINTS" id="PR01333">
    <property type="entry name" value="2POREKCHANEL"/>
</dbReference>
<keyword evidence="11 12" id="KW-0407">Ion channel</keyword>
<feature type="transmembrane region" description="Helical" evidence="14">
    <location>
        <begin position="194"/>
        <end position="217"/>
    </location>
</feature>
<comment type="subcellular location">
    <subcellularLocation>
        <location evidence="1">Membrane</location>
        <topology evidence="1">Multi-pass membrane protein</topology>
    </subcellularLocation>
</comment>
<evidence type="ECO:0000256" key="6">
    <source>
        <dbReference type="ARBA" id="ARBA00022826"/>
    </source>
</evidence>
<sequence>MVDKGPLLTSAIIFYLSIGAAIFQLLEEPNWRNSVSRYATEKEKILKDYPCLTKDDLERILEVVSTAAGQGISITGNVTLENWSWPKAVVFAATVITTIGYGNIAPKTIPGRVFCIFFGLFGIPLCLTWISELGKFFGARAKKLGNYLMKKGFTARKAQFICTVIFIMWGLLVHMVIPPVIFMYQENWTYVEGLYFSFVTVTTIGFGDLVAGVNPNIDYPAPYRCFVELWIYMGLAWLSLFFTWKVNMVVRAHKALKKRRRRHRTSLDDLFYQEEDRKSLHRSHSADDVNIFKFLSEKQEGYGDAVKQIGAERRQEKAGKEVGRSQSCNDILDSGIIVNLDHSPCHKRRFSFSDCVSQAISRTKSYLMGREDKLDPTDQNRDPNLEENQLDKEATEEEDGLWMSENHQSDVFQSANIATDEEPLLNASGMKTKLSASGENVGSEDSSEEESE</sequence>
<dbReference type="SUPFAM" id="SSF81324">
    <property type="entry name" value="Voltage-gated potassium channels"/>
    <property type="match status" value="2"/>
</dbReference>
<evidence type="ECO:0000256" key="12">
    <source>
        <dbReference type="RuleBase" id="RU003857"/>
    </source>
</evidence>
<dbReference type="Proteomes" id="UP000829720">
    <property type="component" value="Unassembled WGS sequence"/>
</dbReference>
<name>A0A8T3DJ79_9TELE</name>
<dbReference type="Gene3D" id="1.10.287.70">
    <property type="match status" value="1"/>
</dbReference>
<dbReference type="PANTHER" id="PTHR11003">
    <property type="entry name" value="POTASSIUM CHANNEL, SUBFAMILY K"/>
    <property type="match status" value="1"/>
</dbReference>
<evidence type="ECO:0000256" key="1">
    <source>
        <dbReference type="ARBA" id="ARBA00004141"/>
    </source>
</evidence>
<feature type="compositionally biased region" description="Polar residues" evidence="13">
    <location>
        <begin position="405"/>
        <end position="417"/>
    </location>
</feature>
<feature type="transmembrane region" description="Helical" evidence="14">
    <location>
        <begin position="113"/>
        <end position="130"/>
    </location>
</feature>
<feature type="transmembrane region" description="Helical" evidence="14">
    <location>
        <begin position="158"/>
        <end position="182"/>
    </location>
</feature>
<proteinExistence type="inferred from homology"/>
<dbReference type="EMBL" id="JAERUA010000007">
    <property type="protein sequence ID" value="KAI1897333.1"/>
    <property type="molecule type" value="Genomic_DNA"/>
</dbReference>
<keyword evidence="10 14" id="KW-0472">Membrane</keyword>
<evidence type="ECO:0000256" key="4">
    <source>
        <dbReference type="ARBA" id="ARBA00022538"/>
    </source>
</evidence>
<feature type="transmembrane region" description="Helical" evidence="14">
    <location>
        <begin position="7"/>
        <end position="26"/>
    </location>
</feature>
<keyword evidence="17" id="KW-1185">Reference proteome</keyword>
<evidence type="ECO:0000256" key="2">
    <source>
        <dbReference type="ARBA" id="ARBA00006666"/>
    </source>
</evidence>
<comment type="caution">
    <text evidence="16">The sequence shown here is derived from an EMBL/GenBank/DDBJ whole genome shotgun (WGS) entry which is preliminary data.</text>
</comment>
<organism evidence="16 17">
    <name type="scientific">Albula goreensis</name>
    <dbReference type="NCBI Taxonomy" id="1534307"/>
    <lineage>
        <taxon>Eukaryota</taxon>
        <taxon>Metazoa</taxon>
        <taxon>Chordata</taxon>
        <taxon>Craniata</taxon>
        <taxon>Vertebrata</taxon>
        <taxon>Euteleostomi</taxon>
        <taxon>Actinopterygii</taxon>
        <taxon>Neopterygii</taxon>
        <taxon>Teleostei</taxon>
        <taxon>Albuliformes</taxon>
        <taxon>Albulidae</taxon>
        <taxon>Albula</taxon>
    </lineage>
</organism>
<dbReference type="FunFam" id="1.10.287.70:FF:000077">
    <property type="entry name" value="Potassium channel subfamily K member 5"/>
    <property type="match status" value="1"/>
</dbReference>
<dbReference type="Pfam" id="PF07885">
    <property type="entry name" value="Ion_trans_2"/>
    <property type="match status" value="2"/>
</dbReference>
<evidence type="ECO:0000256" key="7">
    <source>
        <dbReference type="ARBA" id="ARBA00022958"/>
    </source>
</evidence>
<evidence type="ECO:0000256" key="13">
    <source>
        <dbReference type="SAM" id="MobiDB-lite"/>
    </source>
</evidence>
<feature type="compositionally biased region" description="Basic and acidic residues" evidence="13">
    <location>
        <begin position="369"/>
        <end position="393"/>
    </location>
</feature>
<accession>A0A8T3DJ79</accession>
<keyword evidence="7" id="KW-0630">Potassium</keyword>
<keyword evidence="5 12" id="KW-0812">Transmembrane</keyword>
<dbReference type="GO" id="GO:0022841">
    <property type="term" value="F:potassium ion leak channel activity"/>
    <property type="evidence" value="ECO:0007669"/>
    <property type="project" value="TreeGrafter"/>
</dbReference>
<keyword evidence="8 14" id="KW-1133">Transmembrane helix</keyword>
<evidence type="ECO:0000256" key="11">
    <source>
        <dbReference type="ARBA" id="ARBA00023303"/>
    </source>
</evidence>
<evidence type="ECO:0000259" key="15">
    <source>
        <dbReference type="Pfam" id="PF07885"/>
    </source>
</evidence>
<feature type="domain" description="Potassium channel" evidence="15">
    <location>
        <begin position="78"/>
        <end position="137"/>
    </location>
</feature>
<gene>
    <name evidence="16" type="ORF">AGOR_G00082240</name>
</gene>
<keyword evidence="6" id="KW-0631">Potassium channel</keyword>
<keyword evidence="3 12" id="KW-0813">Transport</keyword>
<dbReference type="InterPro" id="IPR003092">
    <property type="entry name" value="2pore_dom_K_chnl_TASK"/>
</dbReference>
<evidence type="ECO:0000256" key="3">
    <source>
        <dbReference type="ARBA" id="ARBA00022448"/>
    </source>
</evidence>
<evidence type="ECO:0000256" key="10">
    <source>
        <dbReference type="ARBA" id="ARBA00023136"/>
    </source>
</evidence>
<reference evidence="16" key="1">
    <citation type="submission" date="2021-01" db="EMBL/GenBank/DDBJ databases">
        <authorList>
            <person name="Zahm M."/>
            <person name="Roques C."/>
            <person name="Cabau C."/>
            <person name="Klopp C."/>
            <person name="Donnadieu C."/>
            <person name="Jouanno E."/>
            <person name="Lampietro C."/>
            <person name="Louis A."/>
            <person name="Herpin A."/>
            <person name="Echchiki A."/>
            <person name="Berthelot C."/>
            <person name="Parey E."/>
            <person name="Roest-Crollius H."/>
            <person name="Braasch I."/>
            <person name="Postlethwait J."/>
            <person name="Bobe J."/>
            <person name="Montfort J."/>
            <person name="Bouchez O."/>
            <person name="Begum T."/>
            <person name="Mejri S."/>
            <person name="Adams A."/>
            <person name="Chen W.-J."/>
            <person name="Guiguen Y."/>
        </authorList>
    </citation>
    <scope>NUCLEOTIDE SEQUENCE</scope>
    <source>
        <tissue evidence="16">Blood</tissue>
    </source>
</reference>
<dbReference type="AlphaFoldDB" id="A0A8T3DJ79"/>
<evidence type="ECO:0000313" key="16">
    <source>
        <dbReference type="EMBL" id="KAI1897333.1"/>
    </source>
</evidence>
<keyword evidence="4" id="KW-0633">Potassium transport</keyword>
<feature type="transmembrane region" description="Helical" evidence="14">
    <location>
        <begin position="83"/>
        <end position="101"/>
    </location>
</feature>
<dbReference type="InterPro" id="IPR013099">
    <property type="entry name" value="K_chnl_dom"/>
</dbReference>
<dbReference type="GO" id="GO:0005886">
    <property type="term" value="C:plasma membrane"/>
    <property type="evidence" value="ECO:0007669"/>
    <property type="project" value="TreeGrafter"/>
</dbReference>
<protein>
    <recommendedName>
        <fullName evidence="15">Potassium channel domain-containing protein</fullName>
    </recommendedName>
</protein>
<dbReference type="PRINTS" id="PR01095">
    <property type="entry name" value="TASKCHANNEL"/>
</dbReference>
<comment type="similarity">
    <text evidence="2 12">Belongs to the two pore domain potassium channel (TC 1.A.1.8) family.</text>
</comment>
<feature type="transmembrane region" description="Helical" evidence="14">
    <location>
        <begin position="229"/>
        <end position="250"/>
    </location>
</feature>
<evidence type="ECO:0000313" key="17">
    <source>
        <dbReference type="Proteomes" id="UP000829720"/>
    </source>
</evidence>
<dbReference type="InterPro" id="IPR003280">
    <property type="entry name" value="2pore_dom_K_chnl"/>
</dbReference>
<keyword evidence="9 12" id="KW-0406">Ion transport</keyword>
<dbReference type="GO" id="GO:0030322">
    <property type="term" value="P:stabilization of membrane potential"/>
    <property type="evidence" value="ECO:0007669"/>
    <property type="project" value="TreeGrafter"/>
</dbReference>
<evidence type="ECO:0000256" key="5">
    <source>
        <dbReference type="ARBA" id="ARBA00022692"/>
    </source>
</evidence>
<evidence type="ECO:0000256" key="9">
    <source>
        <dbReference type="ARBA" id="ARBA00023065"/>
    </source>
</evidence>
<dbReference type="GO" id="GO:0015271">
    <property type="term" value="F:outward rectifier potassium channel activity"/>
    <property type="evidence" value="ECO:0007669"/>
    <property type="project" value="TreeGrafter"/>
</dbReference>
<evidence type="ECO:0000256" key="14">
    <source>
        <dbReference type="SAM" id="Phobius"/>
    </source>
</evidence>
<dbReference type="OrthoDB" id="297496at2759"/>
<dbReference type="PANTHER" id="PTHR11003:SF295">
    <property type="entry name" value="POTASSIUM CHANNEL SUBFAMILY K MEMBER 5"/>
    <property type="match status" value="1"/>
</dbReference>
<feature type="region of interest" description="Disordered" evidence="13">
    <location>
        <begin position="367"/>
        <end position="452"/>
    </location>
</feature>